<dbReference type="Pfam" id="PF04140">
    <property type="entry name" value="ICMT"/>
    <property type="match status" value="1"/>
</dbReference>
<feature type="transmembrane region" description="Helical" evidence="5">
    <location>
        <begin position="77"/>
        <end position="97"/>
    </location>
</feature>
<evidence type="ECO:0000256" key="1">
    <source>
        <dbReference type="ARBA" id="ARBA00004141"/>
    </source>
</evidence>
<dbReference type="RefSeq" id="WP_275683926.1">
    <property type="nucleotide sequence ID" value="NZ_JAJLJH010000006.1"/>
</dbReference>
<gene>
    <name evidence="6" type="ORF">LPC04_19435</name>
</gene>
<evidence type="ECO:0000256" key="3">
    <source>
        <dbReference type="ARBA" id="ARBA00022989"/>
    </source>
</evidence>
<dbReference type="InterPro" id="IPR052527">
    <property type="entry name" value="Metal_cation-efflux_comp"/>
</dbReference>
<reference evidence="6" key="1">
    <citation type="submission" date="2021-11" db="EMBL/GenBank/DDBJ databases">
        <title>BS-T2-15 a new species belonging to the Comamonadaceae family isolated from the soil of a French oak forest.</title>
        <authorList>
            <person name="Mieszkin S."/>
            <person name="Alain K."/>
        </authorList>
    </citation>
    <scope>NUCLEOTIDE SEQUENCE</scope>
    <source>
        <strain evidence="6">BS-T2-15</strain>
    </source>
</reference>
<name>A0A9X1YLD9_9BURK</name>
<sequence>MTLPLPTPPMLFAFMLAGEIWLMRSRLSGDVSRQADRGSLRLLIAIILVSAGLAWAAKRRVPQAGFEALLGVGPGAVAALHWAGLVLFVAGLCLRWYSIRYLGRLFTFDVAVADDHRVIDSGPYRRIRHPSYTGALMAYAGLGLCSGNLLSLVVLVTPIALAFLHRIAVEEAALTAALGSRYADYAGRTKRLVPFVY</sequence>
<evidence type="ECO:0000256" key="4">
    <source>
        <dbReference type="ARBA" id="ARBA00023136"/>
    </source>
</evidence>
<evidence type="ECO:0000313" key="6">
    <source>
        <dbReference type="EMBL" id="MCK9687882.1"/>
    </source>
</evidence>
<dbReference type="AlphaFoldDB" id="A0A9X1YLD9"/>
<dbReference type="InterPro" id="IPR007269">
    <property type="entry name" value="ICMT_MeTrfase"/>
</dbReference>
<evidence type="ECO:0000256" key="2">
    <source>
        <dbReference type="ARBA" id="ARBA00022692"/>
    </source>
</evidence>
<dbReference type="PANTHER" id="PTHR43847">
    <property type="entry name" value="BLL3993 PROTEIN"/>
    <property type="match status" value="1"/>
</dbReference>
<keyword evidence="2 5" id="KW-0812">Transmembrane</keyword>
<dbReference type="Proteomes" id="UP001139353">
    <property type="component" value="Unassembled WGS sequence"/>
</dbReference>
<dbReference type="EMBL" id="JAJLJH010000006">
    <property type="protein sequence ID" value="MCK9687882.1"/>
    <property type="molecule type" value="Genomic_DNA"/>
</dbReference>
<keyword evidence="7" id="KW-1185">Reference proteome</keyword>
<feature type="transmembrane region" description="Helical" evidence="5">
    <location>
        <begin position="39"/>
        <end position="57"/>
    </location>
</feature>
<dbReference type="PANTHER" id="PTHR43847:SF1">
    <property type="entry name" value="BLL3993 PROTEIN"/>
    <property type="match status" value="1"/>
</dbReference>
<feature type="transmembrane region" description="Helical" evidence="5">
    <location>
        <begin position="136"/>
        <end position="164"/>
    </location>
</feature>
<protein>
    <submittedName>
        <fullName evidence="6">Isoprenylcysteine carboxylmethyltransferase family protein</fullName>
    </submittedName>
</protein>
<evidence type="ECO:0000256" key="5">
    <source>
        <dbReference type="SAM" id="Phobius"/>
    </source>
</evidence>
<feature type="transmembrane region" description="Helical" evidence="5">
    <location>
        <begin position="6"/>
        <end position="27"/>
    </location>
</feature>
<dbReference type="GO" id="GO:0016020">
    <property type="term" value="C:membrane"/>
    <property type="evidence" value="ECO:0007669"/>
    <property type="project" value="UniProtKB-SubCell"/>
</dbReference>
<organism evidence="6 7">
    <name type="scientific">Scleromatobacter humisilvae</name>
    <dbReference type="NCBI Taxonomy" id="2897159"/>
    <lineage>
        <taxon>Bacteria</taxon>
        <taxon>Pseudomonadati</taxon>
        <taxon>Pseudomonadota</taxon>
        <taxon>Betaproteobacteria</taxon>
        <taxon>Burkholderiales</taxon>
        <taxon>Sphaerotilaceae</taxon>
        <taxon>Scleromatobacter</taxon>
    </lineage>
</organism>
<evidence type="ECO:0000313" key="7">
    <source>
        <dbReference type="Proteomes" id="UP001139353"/>
    </source>
</evidence>
<proteinExistence type="predicted"/>
<dbReference type="Gene3D" id="1.20.120.1630">
    <property type="match status" value="1"/>
</dbReference>
<dbReference type="GO" id="GO:0004671">
    <property type="term" value="F:protein C-terminal S-isoprenylcysteine carboxyl O-methyltransferase activity"/>
    <property type="evidence" value="ECO:0007669"/>
    <property type="project" value="InterPro"/>
</dbReference>
<comment type="caution">
    <text evidence="6">The sequence shown here is derived from an EMBL/GenBank/DDBJ whole genome shotgun (WGS) entry which is preliminary data.</text>
</comment>
<accession>A0A9X1YLD9</accession>
<keyword evidence="3 5" id="KW-1133">Transmembrane helix</keyword>
<comment type="subcellular location">
    <subcellularLocation>
        <location evidence="1">Membrane</location>
        <topology evidence="1">Multi-pass membrane protein</topology>
    </subcellularLocation>
</comment>
<keyword evidence="4 5" id="KW-0472">Membrane</keyword>